<dbReference type="EMBL" id="FOXH01000001">
    <property type="protein sequence ID" value="SFP01837.1"/>
    <property type="molecule type" value="Genomic_DNA"/>
</dbReference>
<evidence type="ECO:0000256" key="3">
    <source>
        <dbReference type="ARBA" id="ARBA00023163"/>
    </source>
</evidence>
<dbReference type="AlphaFoldDB" id="A0A1I5LXF2"/>
<dbReference type="PANTHER" id="PTHR43280:SF32">
    <property type="entry name" value="TRANSCRIPTIONAL REGULATORY PROTEIN"/>
    <property type="match status" value="1"/>
</dbReference>
<name>A0A1I5LXF2_9BACT</name>
<dbReference type="PANTHER" id="PTHR43280">
    <property type="entry name" value="ARAC-FAMILY TRANSCRIPTIONAL REGULATOR"/>
    <property type="match status" value="1"/>
</dbReference>
<dbReference type="InterPro" id="IPR009057">
    <property type="entry name" value="Homeodomain-like_sf"/>
</dbReference>
<dbReference type="Pfam" id="PF12833">
    <property type="entry name" value="HTH_18"/>
    <property type="match status" value="1"/>
</dbReference>
<dbReference type="STRING" id="1079859.SAMN04515674_1011"/>
<sequence length="299" mass="34966">MTSSHQNYTLLNPQSGEPDFKILCKIDFNPFMNLTRLNYFTIVWIQEGEGELKADFASYDFSAKTMMFFTPYQPFLMNFKGEIKISIIHFHTDFFCILKHQKEVSCNGLLFNNIYEPPFIVLNGPEELSLDILLDQMVDGIQQSELAQHDLLISYLKIFLIQTSRIKVNQTATTQKDQDAEEPFILQNLKNHIETYYRTKHSPSEYADILSITPKALGRITKKHFNKTLSDLIQERIIMEAKRELYLTNKAVKEIAYELGFEDEYYFSRLFKKNADVSPQIYRKTVGFDQARKLMIDLS</sequence>
<evidence type="ECO:0000313" key="5">
    <source>
        <dbReference type="EMBL" id="SFP01837.1"/>
    </source>
</evidence>
<feature type="domain" description="HTH araC/xylS-type" evidence="4">
    <location>
        <begin position="187"/>
        <end position="285"/>
    </location>
</feature>
<dbReference type="InterPro" id="IPR018060">
    <property type="entry name" value="HTH_AraC"/>
</dbReference>
<dbReference type="GO" id="GO:0003700">
    <property type="term" value="F:DNA-binding transcription factor activity"/>
    <property type="evidence" value="ECO:0007669"/>
    <property type="project" value="InterPro"/>
</dbReference>
<reference evidence="5 6" key="1">
    <citation type="submission" date="2016-10" db="EMBL/GenBank/DDBJ databases">
        <authorList>
            <person name="de Groot N.N."/>
        </authorList>
    </citation>
    <scope>NUCLEOTIDE SEQUENCE [LARGE SCALE GENOMIC DNA]</scope>
    <source>
        <strain evidence="6">E92,LMG 26720,CCM 7988</strain>
    </source>
</reference>
<evidence type="ECO:0000256" key="2">
    <source>
        <dbReference type="ARBA" id="ARBA00023125"/>
    </source>
</evidence>
<evidence type="ECO:0000256" key="1">
    <source>
        <dbReference type="ARBA" id="ARBA00023015"/>
    </source>
</evidence>
<dbReference type="GO" id="GO:0043565">
    <property type="term" value="F:sequence-specific DNA binding"/>
    <property type="evidence" value="ECO:0007669"/>
    <property type="project" value="InterPro"/>
</dbReference>
<keyword evidence="6" id="KW-1185">Reference proteome</keyword>
<gene>
    <name evidence="5" type="ORF">SAMN04515674_1011</name>
</gene>
<dbReference type="SMART" id="SM00342">
    <property type="entry name" value="HTH_ARAC"/>
    <property type="match status" value="1"/>
</dbReference>
<organism evidence="5 6">
    <name type="scientific">Pseudarcicella hirudinis</name>
    <dbReference type="NCBI Taxonomy" id="1079859"/>
    <lineage>
        <taxon>Bacteria</taxon>
        <taxon>Pseudomonadati</taxon>
        <taxon>Bacteroidota</taxon>
        <taxon>Cytophagia</taxon>
        <taxon>Cytophagales</taxon>
        <taxon>Flectobacillaceae</taxon>
        <taxon>Pseudarcicella</taxon>
    </lineage>
</organism>
<keyword evidence="1" id="KW-0805">Transcription regulation</keyword>
<dbReference type="PROSITE" id="PS01124">
    <property type="entry name" value="HTH_ARAC_FAMILY_2"/>
    <property type="match status" value="1"/>
</dbReference>
<keyword evidence="3" id="KW-0804">Transcription</keyword>
<evidence type="ECO:0000313" key="6">
    <source>
        <dbReference type="Proteomes" id="UP000199306"/>
    </source>
</evidence>
<keyword evidence="2 5" id="KW-0238">DNA-binding</keyword>
<dbReference type="SUPFAM" id="SSF46689">
    <property type="entry name" value="Homeodomain-like"/>
    <property type="match status" value="1"/>
</dbReference>
<dbReference type="OrthoDB" id="9793451at2"/>
<proteinExistence type="predicted"/>
<dbReference type="Gene3D" id="1.10.10.60">
    <property type="entry name" value="Homeodomain-like"/>
    <property type="match status" value="2"/>
</dbReference>
<protein>
    <submittedName>
        <fullName evidence="5">AraC-type DNA-binding protein</fullName>
    </submittedName>
</protein>
<dbReference type="RefSeq" id="WP_092010272.1">
    <property type="nucleotide sequence ID" value="NZ_FOXH01000001.1"/>
</dbReference>
<accession>A0A1I5LXF2</accession>
<dbReference type="InterPro" id="IPR020449">
    <property type="entry name" value="Tscrpt_reg_AraC-type_HTH"/>
</dbReference>
<evidence type="ECO:0000259" key="4">
    <source>
        <dbReference type="PROSITE" id="PS01124"/>
    </source>
</evidence>
<dbReference type="Proteomes" id="UP000199306">
    <property type="component" value="Unassembled WGS sequence"/>
</dbReference>
<dbReference type="PRINTS" id="PR00032">
    <property type="entry name" value="HTHARAC"/>
</dbReference>